<feature type="compositionally biased region" description="Low complexity" evidence="1">
    <location>
        <begin position="86"/>
        <end position="99"/>
    </location>
</feature>
<dbReference type="PANTHER" id="PTHR23030:SF39">
    <property type="entry name" value="PROGRAMMED CELL DEATH 6-INTERACTING PROTEIN"/>
    <property type="match status" value="1"/>
</dbReference>
<dbReference type="STRING" id="34475.A0A4Y9YRU2"/>
<evidence type="ECO:0000256" key="1">
    <source>
        <dbReference type="SAM" id="MobiDB-lite"/>
    </source>
</evidence>
<dbReference type="Gene3D" id="1.20.140.50">
    <property type="entry name" value="alix/aip1 like domains"/>
    <property type="match status" value="2"/>
</dbReference>
<evidence type="ECO:0000259" key="2">
    <source>
        <dbReference type="Pfam" id="PF13949"/>
    </source>
</evidence>
<dbReference type="Pfam" id="PF13949">
    <property type="entry name" value="ALIX_LYPXL_bnd"/>
    <property type="match status" value="1"/>
</dbReference>
<name>A0A4Y9YRU2_9APHY</name>
<feature type="region of interest" description="Disordered" evidence="1">
    <location>
        <begin position="323"/>
        <end position="374"/>
    </location>
</feature>
<dbReference type="Proteomes" id="UP000298390">
    <property type="component" value="Unassembled WGS sequence"/>
</dbReference>
<evidence type="ECO:0000313" key="4">
    <source>
        <dbReference type="Proteomes" id="UP000298390"/>
    </source>
</evidence>
<feature type="compositionally biased region" description="Pro residues" evidence="1">
    <location>
        <begin position="357"/>
        <end position="370"/>
    </location>
</feature>
<feature type="compositionally biased region" description="Low complexity" evidence="1">
    <location>
        <begin position="323"/>
        <end position="339"/>
    </location>
</feature>
<dbReference type="InterPro" id="IPR006616">
    <property type="entry name" value="DM9_repeat"/>
</dbReference>
<dbReference type="InterPro" id="IPR025304">
    <property type="entry name" value="ALIX_V_dom"/>
</dbReference>
<feature type="region of interest" description="Disordered" evidence="1">
    <location>
        <begin position="279"/>
        <end position="309"/>
    </location>
</feature>
<proteinExistence type="predicted"/>
<protein>
    <recommendedName>
        <fullName evidence="2">ALIX V-shaped domain-containing protein</fullName>
    </recommendedName>
</protein>
<reference evidence="3 4" key="1">
    <citation type="submission" date="2019-01" db="EMBL/GenBank/DDBJ databases">
        <title>Genome sequencing of the rare red list fungi Fomitopsis rosea.</title>
        <authorList>
            <person name="Buettner E."/>
            <person name="Kellner H."/>
        </authorList>
    </citation>
    <scope>NUCLEOTIDE SEQUENCE [LARGE SCALE GENOMIC DNA]</scope>
    <source>
        <strain evidence="3 4">DSM 105464</strain>
    </source>
</reference>
<comment type="caution">
    <text evidence="3">The sequence shown here is derived from an EMBL/GenBank/DDBJ whole genome shotgun (WGS) entry which is preliminary data.</text>
</comment>
<sequence>MQSPLKAMDILDQEAEEDEAFRAEAKADRPPSHESNKELTAKAERYRSILDQASESDEHVRQKWDEWEKNIVEFTWDEAQLEASIPSSTVSLSRPSSRSGTNPTQTHARALRVLLESLDDVTRKREDHVRRATRLAESEDITSRIIKAANAIEQWVKVQPARFEDVLEEELAKYNKFRVGMEETARDQGSLLQQIKERNELFLQSRREDTSIKEREHALQSLDLAYHKYKEITRNLDEGLKFYNDFATILTQFRDTCKDWVNMRKREIHNLTRVLSSVTLTPPATPASPPGDLAAQRPEEEQPPAEPPRAPVLVYTAFSSEAKSAAPASTPSSRTDSPTFEMQTPPQFPTPGFNHQSPPPYQAHQAPPPSGFRIPLSTQSELPALQQLGPPVCYDADGRSPIFIGSAIFPNSVHPCKIGPHLAPPCRVPYGGGEHEHNGRYDLLPFDPNTMEWVPTSQGRVPPGRRPVEGGYEQGGGKLYHALAVIQGARVPGKTGEHLGGCNIAFGGGEHVIHENYEIL</sequence>
<dbReference type="Pfam" id="PF11901">
    <property type="entry name" value="DM9"/>
    <property type="match status" value="1"/>
</dbReference>
<evidence type="ECO:0000313" key="3">
    <source>
        <dbReference type="EMBL" id="TFY63789.1"/>
    </source>
</evidence>
<feature type="compositionally biased region" description="Basic and acidic residues" evidence="1">
    <location>
        <begin position="20"/>
        <end position="43"/>
    </location>
</feature>
<dbReference type="GO" id="GO:0005768">
    <property type="term" value="C:endosome"/>
    <property type="evidence" value="ECO:0007669"/>
    <property type="project" value="TreeGrafter"/>
</dbReference>
<dbReference type="SMART" id="SM00696">
    <property type="entry name" value="DM9"/>
    <property type="match status" value="1"/>
</dbReference>
<dbReference type="EMBL" id="SEKV01000119">
    <property type="protein sequence ID" value="TFY63789.1"/>
    <property type="molecule type" value="Genomic_DNA"/>
</dbReference>
<dbReference type="PANTHER" id="PTHR23030">
    <property type="entry name" value="PCD6 INTERACTING PROTEIN-RELATED"/>
    <property type="match status" value="1"/>
</dbReference>
<accession>A0A4Y9YRU2</accession>
<feature type="domain" description="ALIX V-shaped" evidence="2">
    <location>
        <begin position="7"/>
        <end position="267"/>
    </location>
</feature>
<feature type="region of interest" description="Disordered" evidence="1">
    <location>
        <begin position="86"/>
        <end position="105"/>
    </location>
</feature>
<gene>
    <name evidence="3" type="ORF">EVJ58_g3041</name>
</gene>
<dbReference type="AlphaFoldDB" id="A0A4Y9YRU2"/>
<feature type="region of interest" description="Disordered" evidence="1">
    <location>
        <begin position="1"/>
        <end position="43"/>
    </location>
</feature>
<organism evidence="3 4">
    <name type="scientific">Rhodofomes roseus</name>
    <dbReference type="NCBI Taxonomy" id="34475"/>
    <lineage>
        <taxon>Eukaryota</taxon>
        <taxon>Fungi</taxon>
        <taxon>Dikarya</taxon>
        <taxon>Basidiomycota</taxon>
        <taxon>Agaricomycotina</taxon>
        <taxon>Agaricomycetes</taxon>
        <taxon>Polyporales</taxon>
        <taxon>Rhodofomes</taxon>
    </lineage>
</organism>